<feature type="chain" id="PRO_5008068003" evidence="1">
    <location>
        <begin position="25"/>
        <end position="369"/>
    </location>
</feature>
<dbReference type="Gene3D" id="3.40.50.2300">
    <property type="match status" value="2"/>
</dbReference>
<reference evidence="4" key="1">
    <citation type="submission" date="2016-03" db="EMBL/GenBank/DDBJ databases">
        <authorList>
            <person name="Heylen K."/>
            <person name="De Vos P."/>
            <person name="Vekeman B."/>
        </authorList>
    </citation>
    <scope>NUCLEOTIDE SEQUENCE [LARGE SCALE GENOMIC DNA]</scope>
    <source>
        <strain evidence="4">R-45363</strain>
    </source>
</reference>
<protein>
    <submittedName>
        <fullName evidence="3">Sugar ABC transporter substrate-binding protein</fullName>
    </submittedName>
</protein>
<gene>
    <name evidence="3" type="ORF">A1332_14755</name>
</gene>
<evidence type="ECO:0000256" key="1">
    <source>
        <dbReference type="SAM" id="SignalP"/>
    </source>
</evidence>
<comment type="caution">
    <text evidence="3">The sequence shown here is derived from an EMBL/GenBank/DDBJ whole genome shotgun (WGS) entry which is preliminary data.</text>
</comment>
<dbReference type="SUPFAM" id="SSF53822">
    <property type="entry name" value="Periplasmic binding protein-like I"/>
    <property type="match status" value="1"/>
</dbReference>
<dbReference type="EMBL" id="LUUG01000073">
    <property type="protein sequence ID" value="OAI04273.1"/>
    <property type="molecule type" value="Genomic_DNA"/>
</dbReference>
<proteinExistence type="predicted"/>
<evidence type="ECO:0000313" key="4">
    <source>
        <dbReference type="Proteomes" id="UP000078090"/>
    </source>
</evidence>
<feature type="domain" description="Periplasmic binding protein" evidence="2">
    <location>
        <begin position="64"/>
        <end position="325"/>
    </location>
</feature>
<keyword evidence="1" id="KW-0732">Signal</keyword>
<dbReference type="InterPro" id="IPR028082">
    <property type="entry name" value="Peripla_BP_I"/>
</dbReference>
<dbReference type="Proteomes" id="UP000078090">
    <property type="component" value="Unassembled WGS sequence"/>
</dbReference>
<evidence type="ECO:0000259" key="2">
    <source>
        <dbReference type="Pfam" id="PF13407"/>
    </source>
</evidence>
<dbReference type="GO" id="GO:0055085">
    <property type="term" value="P:transmembrane transport"/>
    <property type="evidence" value="ECO:0007669"/>
    <property type="project" value="UniProtKB-ARBA"/>
</dbReference>
<dbReference type="InterPro" id="IPR025997">
    <property type="entry name" value="SBP_2_dom"/>
</dbReference>
<feature type="signal peptide" evidence="1">
    <location>
        <begin position="1"/>
        <end position="24"/>
    </location>
</feature>
<dbReference type="AlphaFoldDB" id="A0A177MFY9"/>
<sequence length="369" mass="39356">MSNKPFLIAMVGVAAALAGNGAVAEDAYVAEAKAHVTKVSKPNPSWDGPTSGPIAQPNKLVIYVSADQNNGGARGVGRSAGEAAKTLGWSFRLIDGQSTVLGRRDALKQAAALNPDGIVLGAIDAVEQADTIREIAAKGIEMVGWHAWGKPGPDHDLPIFTNIATEPTEVGKAAAMYAVADSDGKAGVVIFSDPIYAIANVKTKAMIDALHECAECSVLMVDTTPLKDTATAMPQRTAWLLQHYGKKWTYSIAVNDLWFDAMPPTFIAAAIPGNGYPRNISAGDGSELAFNRIRKNHYQFGTVAEPLRLHGWQSIDELNRAFAGQPPSGYSAPVHLVTKANIEFDGGPSNEFDPDNGYRDKYKKIWGVK</sequence>
<evidence type="ECO:0000313" key="3">
    <source>
        <dbReference type="EMBL" id="OAI04273.1"/>
    </source>
</evidence>
<organism evidence="3 4">
    <name type="scientific">Methylomonas methanica</name>
    <dbReference type="NCBI Taxonomy" id="421"/>
    <lineage>
        <taxon>Bacteria</taxon>
        <taxon>Pseudomonadati</taxon>
        <taxon>Pseudomonadota</taxon>
        <taxon>Gammaproteobacteria</taxon>
        <taxon>Methylococcales</taxon>
        <taxon>Methylococcaceae</taxon>
        <taxon>Methylomonas</taxon>
    </lineage>
</organism>
<name>A0A177MFY9_METMH</name>
<dbReference type="Pfam" id="PF13407">
    <property type="entry name" value="Peripla_BP_4"/>
    <property type="match status" value="1"/>
</dbReference>
<accession>A0A177MFY9</accession>